<name>A0A0F8XYR5_9ZZZZ</name>
<proteinExistence type="predicted"/>
<organism evidence="1">
    <name type="scientific">marine sediment metagenome</name>
    <dbReference type="NCBI Taxonomy" id="412755"/>
    <lineage>
        <taxon>unclassified sequences</taxon>
        <taxon>metagenomes</taxon>
        <taxon>ecological metagenomes</taxon>
    </lineage>
</organism>
<evidence type="ECO:0000313" key="1">
    <source>
        <dbReference type="EMBL" id="KKK74163.1"/>
    </source>
</evidence>
<accession>A0A0F8XYR5</accession>
<sequence length="39" mass="4410">DADHYYPVVTCSIPGETTGEYVSQRTWGDYPPGMNHAFF</sequence>
<dbReference type="EMBL" id="LAZR01056451">
    <property type="protein sequence ID" value="KKK74163.1"/>
    <property type="molecule type" value="Genomic_DNA"/>
</dbReference>
<dbReference type="AlphaFoldDB" id="A0A0F8XYR5"/>
<gene>
    <name evidence="1" type="ORF">LCGC14_2886530</name>
</gene>
<reference evidence="1" key="1">
    <citation type="journal article" date="2015" name="Nature">
        <title>Complex archaea that bridge the gap between prokaryotes and eukaryotes.</title>
        <authorList>
            <person name="Spang A."/>
            <person name="Saw J.H."/>
            <person name="Jorgensen S.L."/>
            <person name="Zaremba-Niedzwiedzka K."/>
            <person name="Martijn J."/>
            <person name="Lind A.E."/>
            <person name="van Eijk R."/>
            <person name="Schleper C."/>
            <person name="Guy L."/>
            <person name="Ettema T.J."/>
        </authorList>
    </citation>
    <scope>NUCLEOTIDE SEQUENCE</scope>
</reference>
<protein>
    <submittedName>
        <fullName evidence="1">Uncharacterized protein</fullName>
    </submittedName>
</protein>
<feature type="non-terminal residue" evidence="1">
    <location>
        <position position="1"/>
    </location>
</feature>
<comment type="caution">
    <text evidence="1">The sequence shown here is derived from an EMBL/GenBank/DDBJ whole genome shotgun (WGS) entry which is preliminary data.</text>
</comment>